<dbReference type="PANTHER" id="PTHR43649">
    <property type="entry name" value="ARABINOSE-BINDING PROTEIN-RELATED"/>
    <property type="match status" value="1"/>
</dbReference>
<feature type="signal peptide" evidence="2">
    <location>
        <begin position="1"/>
        <end position="20"/>
    </location>
</feature>
<organism evidence="3 4">
    <name type="scientific">Anaerocolumna sedimenticola</name>
    <dbReference type="NCBI Taxonomy" id="2696063"/>
    <lineage>
        <taxon>Bacteria</taxon>
        <taxon>Bacillati</taxon>
        <taxon>Bacillota</taxon>
        <taxon>Clostridia</taxon>
        <taxon>Lachnospirales</taxon>
        <taxon>Lachnospiraceae</taxon>
        <taxon>Anaerocolumna</taxon>
    </lineage>
</organism>
<dbReference type="PANTHER" id="PTHR43649:SF12">
    <property type="entry name" value="DIACETYLCHITOBIOSE BINDING PROTEIN DASA"/>
    <property type="match status" value="1"/>
</dbReference>
<dbReference type="KEGG" id="anr:Ana3638_01490"/>
<dbReference type="Proteomes" id="UP000464314">
    <property type="component" value="Chromosome"/>
</dbReference>
<evidence type="ECO:0000313" key="4">
    <source>
        <dbReference type="Proteomes" id="UP000464314"/>
    </source>
</evidence>
<keyword evidence="4" id="KW-1185">Reference proteome</keyword>
<keyword evidence="2" id="KW-0732">Signal</keyword>
<dbReference type="InterPro" id="IPR006059">
    <property type="entry name" value="SBP"/>
</dbReference>
<dbReference type="EMBL" id="CP048000">
    <property type="protein sequence ID" value="QHQ59632.1"/>
    <property type="molecule type" value="Genomic_DNA"/>
</dbReference>
<dbReference type="Gene3D" id="3.40.190.10">
    <property type="entry name" value="Periplasmic binding protein-like II"/>
    <property type="match status" value="1"/>
</dbReference>
<evidence type="ECO:0000256" key="2">
    <source>
        <dbReference type="SAM" id="SignalP"/>
    </source>
</evidence>
<evidence type="ECO:0000313" key="3">
    <source>
        <dbReference type="EMBL" id="QHQ59632.1"/>
    </source>
</evidence>
<dbReference type="PROSITE" id="PS51257">
    <property type="entry name" value="PROKAR_LIPOPROTEIN"/>
    <property type="match status" value="1"/>
</dbReference>
<dbReference type="InterPro" id="IPR050490">
    <property type="entry name" value="Bact_solute-bd_prot1"/>
</dbReference>
<dbReference type="SUPFAM" id="SSF53850">
    <property type="entry name" value="Periplasmic binding protein-like II"/>
    <property type="match status" value="1"/>
</dbReference>
<accession>A0A6P1THQ7</accession>
<feature type="region of interest" description="Disordered" evidence="1">
    <location>
        <begin position="25"/>
        <end position="51"/>
    </location>
</feature>
<dbReference type="RefSeq" id="WP_161836392.1">
    <property type="nucleotide sequence ID" value="NZ_CP048000.1"/>
</dbReference>
<dbReference type="AlphaFoldDB" id="A0A6P1THQ7"/>
<reference evidence="3 4" key="1">
    <citation type="submission" date="2020-01" db="EMBL/GenBank/DDBJ databases">
        <title>Genome analysis of Anaerocolumna sp. CBA3638.</title>
        <authorList>
            <person name="Kim J."/>
            <person name="Roh S.W."/>
        </authorList>
    </citation>
    <scope>NUCLEOTIDE SEQUENCE [LARGE SCALE GENOMIC DNA]</scope>
    <source>
        <strain evidence="3 4">CBA3638</strain>
    </source>
</reference>
<feature type="chain" id="PRO_5038558460" evidence="2">
    <location>
        <begin position="21"/>
        <end position="482"/>
    </location>
</feature>
<gene>
    <name evidence="3" type="ORF">Ana3638_01490</name>
</gene>
<sequence length="482" mass="53557">MRNFKRMLAVTLTLMMITLAGCSGNKTSESSAVGTTEGTTEATTEATTEQNNKASEDVYQVHFYAWTNPDNVKPLEEAFNKEYAGKYQFVYEKLADAKTLTINTALASGEKIDVMTQSSGFDQRQRSDGGAYMGLKQFFDKEGWDYADTLGDAIEETQNINGDYYAIPYCNNINMVYFNKKMFDAAGVEYPKTGWTWQDFRDTAAKLTSGEGANKVYGAMIDAATPGGDYYWDLIARQKLGNFAYYNEDKTASTFDSPEMKESLQFFVDMALKDKSIVPLDEINALKYTDEITAMQGLYNGKFAMWIEPVYGNLYLKDSYGAVPEGTDIGMVNMPTLDGGQTITTCYTSTASIPSNVENPEAAWALLKFITIDHPELFAGPKGMNSAVEYKTEEEIKSFNELIFDHGNRPGLDYDMAMKTMSEPRTLVSKDNTLIQGQAKITEVMDAVMTLVFNGEMSPDEGLAELKTKVDAAIKEDLASMK</sequence>
<protein>
    <submittedName>
        <fullName evidence="3">Extracellular solute-binding protein</fullName>
    </submittedName>
</protein>
<proteinExistence type="predicted"/>
<evidence type="ECO:0000256" key="1">
    <source>
        <dbReference type="SAM" id="MobiDB-lite"/>
    </source>
</evidence>
<feature type="compositionally biased region" description="Low complexity" evidence="1">
    <location>
        <begin position="27"/>
        <end position="49"/>
    </location>
</feature>
<dbReference type="Pfam" id="PF01547">
    <property type="entry name" value="SBP_bac_1"/>
    <property type="match status" value="1"/>
</dbReference>
<name>A0A6P1THQ7_9FIRM</name>